<gene>
    <name evidence="2" type="ORF">K503DRAFT_774513</name>
</gene>
<dbReference type="InParanoid" id="A0A1B7MPB0"/>
<reference evidence="2 3" key="1">
    <citation type="submission" date="2016-06" db="EMBL/GenBank/DDBJ databases">
        <title>Comparative genomics of the ectomycorrhizal sister species Rhizopogon vinicolor and Rhizopogon vesiculosus (Basidiomycota: Boletales) reveals a divergence of the mating type B locus.</title>
        <authorList>
            <consortium name="DOE Joint Genome Institute"/>
            <person name="Mujic A.B."/>
            <person name="Kuo A."/>
            <person name="Tritt A."/>
            <person name="Lipzen A."/>
            <person name="Chen C."/>
            <person name="Johnson J."/>
            <person name="Sharma A."/>
            <person name="Barry K."/>
            <person name="Grigoriev I.V."/>
            <person name="Spatafora J.W."/>
        </authorList>
    </citation>
    <scope>NUCLEOTIDE SEQUENCE [LARGE SCALE GENOMIC DNA]</scope>
    <source>
        <strain evidence="2 3">AM-OR11-026</strain>
    </source>
</reference>
<evidence type="ECO:0000256" key="1">
    <source>
        <dbReference type="SAM" id="MobiDB-lite"/>
    </source>
</evidence>
<organism evidence="2 3">
    <name type="scientific">Rhizopogon vinicolor AM-OR11-026</name>
    <dbReference type="NCBI Taxonomy" id="1314800"/>
    <lineage>
        <taxon>Eukaryota</taxon>
        <taxon>Fungi</taxon>
        <taxon>Dikarya</taxon>
        <taxon>Basidiomycota</taxon>
        <taxon>Agaricomycotina</taxon>
        <taxon>Agaricomycetes</taxon>
        <taxon>Agaricomycetidae</taxon>
        <taxon>Boletales</taxon>
        <taxon>Suillineae</taxon>
        <taxon>Rhizopogonaceae</taxon>
        <taxon>Rhizopogon</taxon>
    </lineage>
</organism>
<feature type="non-terminal residue" evidence="2">
    <location>
        <position position="1"/>
    </location>
</feature>
<protein>
    <submittedName>
        <fullName evidence="2">Uncharacterized protein</fullName>
    </submittedName>
</protein>
<sequence>SPRLHPTYSLSIQSTQHPLLTLSTTLAPPGLSPLSPPHNAPHPPSSSLNLPMTGGDSRISMEHISDLRRTIPRLMLPLYSSNSRYDR</sequence>
<feature type="compositionally biased region" description="Pro residues" evidence="1">
    <location>
        <begin position="30"/>
        <end position="44"/>
    </location>
</feature>
<keyword evidence="3" id="KW-1185">Reference proteome</keyword>
<dbReference type="EMBL" id="KV448609">
    <property type="protein sequence ID" value="OAX34454.1"/>
    <property type="molecule type" value="Genomic_DNA"/>
</dbReference>
<name>A0A1B7MPB0_9AGAM</name>
<accession>A0A1B7MPB0</accession>
<proteinExistence type="predicted"/>
<dbReference type="AlphaFoldDB" id="A0A1B7MPB0"/>
<evidence type="ECO:0000313" key="2">
    <source>
        <dbReference type="EMBL" id="OAX34454.1"/>
    </source>
</evidence>
<evidence type="ECO:0000313" key="3">
    <source>
        <dbReference type="Proteomes" id="UP000092154"/>
    </source>
</evidence>
<feature type="region of interest" description="Disordered" evidence="1">
    <location>
        <begin position="23"/>
        <end position="64"/>
    </location>
</feature>
<dbReference type="Proteomes" id="UP000092154">
    <property type="component" value="Unassembled WGS sequence"/>
</dbReference>